<accession>A0A0M6ZX76</accession>
<protein>
    <submittedName>
        <fullName evidence="1">Uncharacterized protein</fullName>
    </submittedName>
</protein>
<dbReference type="AlphaFoldDB" id="A0A0M6ZX76"/>
<proteinExistence type="predicted"/>
<reference evidence="2" key="1">
    <citation type="submission" date="2015-07" db="EMBL/GenBank/DDBJ databases">
        <authorList>
            <person name="Rodrigo-Torres Lidia"/>
            <person name="Arahal R.David."/>
        </authorList>
    </citation>
    <scope>NUCLEOTIDE SEQUENCE [LARGE SCALE GENOMIC DNA]</scope>
    <source>
        <strain evidence="2">CECT 5112</strain>
    </source>
</reference>
<name>A0A0M6ZX76_9HYPH</name>
<sequence length="116" mass="12700">MSAWRPATQEPDALHACIYDYLRNRTPQVYLDGKSESKSLGQTTELMSNGHKLTLDLVVTPVGSGQWSSRPVVEFAVTGHVADRAAGYSVDGRVVIDQKTLAFLAIEATPTRVNIR</sequence>
<keyword evidence="2" id="KW-1185">Reference proteome</keyword>
<dbReference type="STRING" id="388408.LAX5112_01130"/>
<gene>
    <name evidence="1" type="ORF">LAX5112_01130</name>
</gene>
<organism evidence="1 2">
    <name type="scientific">Roseibium alexandrii</name>
    <dbReference type="NCBI Taxonomy" id="388408"/>
    <lineage>
        <taxon>Bacteria</taxon>
        <taxon>Pseudomonadati</taxon>
        <taxon>Pseudomonadota</taxon>
        <taxon>Alphaproteobacteria</taxon>
        <taxon>Hyphomicrobiales</taxon>
        <taxon>Stappiaceae</taxon>
        <taxon>Roseibium</taxon>
    </lineage>
</organism>
<dbReference type="OrthoDB" id="8365720at2"/>
<dbReference type="RefSeq" id="WP_055670986.1">
    <property type="nucleotide sequence ID" value="NZ_CXWD01000004.1"/>
</dbReference>
<dbReference type="EMBL" id="CXWD01000004">
    <property type="protein sequence ID" value="CTQ66887.1"/>
    <property type="molecule type" value="Genomic_DNA"/>
</dbReference>
<dbReference type="Proteomes" id="UP000053235">
    <property type="component" value="Unassembled WGS sequence"/>
</dbReference>
<evidence type="ECO:0000313" key="2">
    <source>
        <dbReference type="Proteomes" id="UP000053235"/>
    </source>
</evidence>
<evidence type="ECO:0000313" key="1">
    <source>
        <dbReference type="EMBL" id="CTQ66887.1"/>
    </source>
</evidence>